<accession>A0A5M9MLA7</accession>
<dbReference type="CDD" id="cd18533">
    <property type="entry name" value="PTP_fungal"/>
    <property type="match status" value="1"/>
</dbReference>
<dbReference type="RefSeq" id="XP_033425575.1">
    <property type="nucleotide sequence ID" value="XM_033572260.1"/>
</dbReference>
<feature type="compositionally biased region" description="Basic and acidic residues" evidence="2">
    <location>
        <begin position="484"/>
        <end position="493"/>
    </location>
</feature>
<evidence type="ECO:0000256" key="1">
    <source>
        <dbReference type="ARBA" id="ARBA00009649"/>
    </source>
</evidence>
<dbReference type="GeneID" id="54330343"/>
<dbReference type="OrthoDB" id="10253954at2759"/>
<dbReference type="Proteomes" id="UP000324241">
    <property type="component" value="Unassembled WGS sequence"/>
</dbReference>
<dbReference type="InterPro" id="IPR029021">
    <property type="entry name" value="Prot-tyrosine_phosphatase-like"/>
</dbReference>
<dbReference type="InterPro" id="IPR016130">
    <property type="entry name" value="Tyr_Pase_AS"/>
</dbReference>
<dbReference type="PRINTS" id="PR00700">
    <property type="entry name" value="PRTYPHPHTASE"/>
</dbReference>
<dbReference type="SUPFAM" id="SSF52799">
    <property type="entry name" value="(Phosphotyrosine protein) phosphatases II"/>
    <property type="match status" value="1"/>
</dbReference>
<dbReference type="FunFam" id="3.90.190.10:FF:000106">
    <property type="entry name" value="Protein-tyrosine phosphatase 2"/>
    <property type="match status" value="1"/>
</dbReference>
<dbReference type="Pfam" id="PF00102">
    <property type="entry name" value="Y_phosphatase"/>
    <property type="match status" value="1"/>
</dbReference>
<dbReference type="PROSITE" id="PS50056">
    <property type="entry name" value="TYR_PHOSPHATASE_2"/>
    <property type="match status" value="1"/>
</dbReference>
<comment type="similarity">
    <text evidence="1">Belongs to the protein-tyrosine phosphatase family. Non-receptor class subfamily.</text>
</comment>
<protein>
    <submittedName>
        <fullName evidence="5">Uncharacterized protein</fullName>
    </submittedName>
</protein>
<evidence type="ECO:0000256" key="2">
    <source>
        <dbReference type="SAM" id="MobiDB-lite"/>
    </source>
</evidence>
<evidence type="ECO:0000313" key="6">
    <source>
        <dbReference type="Proteomes" id="UP000324241"/>
    </source>
</evidence>
<name>A0A5M9MLA7_9EURO</name>
<feature type="compositionally biased region" description="Polar residues" evidence="2">
    <location>
        <begin position="518"/>
        <end position="536"/>
    </location>
</feature>
<feature type="region of interest" description="Disordered" evidence="2">
    <location>
        <begin position="36"/>
        <end position="84"/>
    </location>
</feature>
<dbReference type="InterPro" id="IPR000387">
    <property type="entry name" value="Tyr_Pase_dom"/>
</dbReference>
<evidence type="ECO:0000313" key="5">
    <source>
        <dbReference type="EMBL" id="KAA8646214.1"/>
    </source>
</evidence>
<dbReference type="Gene3D" id="3.90.190.10">
    <property type="entry name" value="Protein tyrosine phosphatase superfamily"/>
    <property type="match status" value="1"/>
</dbReference>
<evidence type="ECO:0000259" key="4">
    <source>
        <dbReference type="PROSITE" id="PS50056"/>
    </source>
</evidence>
<dbReference type="GO" id="GO:0004725">
    <property type="term" value="F:protein tyrosine phosphatase activity"/>
    <property type="evidence" value="ECO:0007669"/>
    <property type="project" value="InterPro"/>
</dbReference>
<dbReference type="AlphaFoldDB" id="A0A5M9MLA7"/>
<proteinExistence type="inferred from homology"/>
<dbReference type="SMART" id="SM00404">
    <property type="entry name" value="PTPc_motif"/>
    <property type="match status" value="1"/>
</dbReference>
<dbReference type="PANTHER" id="PTHR19134:SF449">
    <property type="entry name" value="TYROSINE-PROTEIN PHOSPHATASE 1"/>
    <property type="match status" value="1"/>
</dbReference>
<organism evidence="5 6">
    <name type="scientific">Aspergillus tanneri</name>
    <dbReference type="NCBI Taxonomy" id="1220188"/>
    <lineage>
        <taxon>Eukaryota</taxon>
        <taxon>Fungi</taxon>
        <taxon>Dikarya</taxon>
        <taxon>Ascomycota</taxon>
        <taxon>Pezizomycotina</taxon>
        <taxon>Eurotiomycetes</taxon>
        <taxon>Eurotiomycetidae</taxon>
        <taxon>Eurotiales</taxon>
        <taxon>Aspergillaceae</taxon>
        <taxon>Aspergillus</taxon>
        <taxon>Aspergillus subgen. Circumdati</taxon>
    </lineage>
</organism>
<dbReference type="EMBL" id="QUQM01000007">
    <property type="protein sequence ID" value="KAA8646214.1"/>
    <property type="molecule type" value="Genomic_DNA"/>
</dbReference>
<gene>
    <name evidence="5" type="ORF">ATNIH1004_007641</name>
</gene>
<dbReference type="SMART" id="SM00194">
    <property type="entry name" value="PTPc"/>
    <property type="match status" value="1"/>
</dbReference>
<dbReference type="InterPro" id="IPR000242">
    <property type="entry name" value="PTP_cat"/>
</dbReference>
<dbReference type="PROSITE" id="PS50055">
    <property type="entry name" value="TYR_PHOSPHATASE_PTP"/>
    <property type="match status" value="1"/>
</dbReference>
<feature type="domain" description="Tyrosine specific protein phosphatases" evidence="4">
    <location>
        <begin position="382"/>
        <end position="463"/>
    </location>
</feature>
<reference evidence="5 6" key="1">
    <citation type="submission" date="2019-08" db="EMBL/GenBank/DDBJ databases">
        <title>The genome sequence of a newly discovered highly antifungal drug resistant Aspergillus species, Aspergillus tanneri NIH 1004.</title>
        <authorList>
            <person name="Mounaud S."/>
            <person name="Singh I."/>
            <person name="Joardar V."/>
            <person name="Pakala S."/>
            <person name="Pakala S."/>
            <person name="Venepally P."/>
            <person name="Chung J.K."/>
            <person name="Losada L."/>
            <person name="Nierman W.C."/>
        </authorList>
    </citation>
    <scope>NUCLEOTIDE SEQUENCE [LARGE SCALE GENOMIC DNA]</scope>
    <source>
        <strain evidence="5 6">NIH1004</strain>
    </source>
</reference>
<comment type="caution">
    <text evidence="5">The sequence shown here is derived from an EMBL/GenBank/DDBJ whole genome shotgun (WGS) entry which is preliminary data.</text>
</comment>
<feature type="domain" description="Tyrosine-protein phosphatase" evidence="3">
    <location>
        <begin position="169"/>
        <end position="472"/>
    </location>
</feature>
<dbReference type="PROSITE" id="PS00383">
    <property type="entry name" value="TYR_PHOSPHATASE_1"/>
    <property type="match status" value="1"/>
</dbReference>
<sequence>MTWYSENFPVRSINLAKQITSRGSFHSCPDLSTLQISSLPQPAGGASDDPSDGFTEGKIITAPPSRSPSPSTVSLRSGPRKLVSTRKRVSKKARGVLGKVRAFQRIAAAKMAHPTIKIDTNVQATKRALPEDPDDGLEIVDGADNDDPGLEVGDNELVPPFLCQSVLEIHHKFEELEWIQRTRIAEGMLTNDPSHRWALEGDPEVKARNRYVNVQAWANSRIHLPVPDGECDFINASPISLKDSVSEEERRYIATQGPKLGNITHFWQMVFNETTDVGVIVMLTQTVESGREKCSQYFPLDSDAPMLLVEEQNDPFTNDHDQTEADEHDIGQVSLLETTWDEGSRSEVRKLLLTLGDESKIVWHFLFAGWADYSKPEGEDRDALLQLIKLSASKCPQDSPRIVHCSAGVGRTGTFIALDHLLLELESGQLSQVTDEDTDPVFETVNQMREQRMMMVYNEMQLQFIYEVLREQTDVKLGKAAGTGDRKLDERSTKMAKLSNESEYLPSAKPELEPVTDHPTTPTRSWSGTPEVSDNE</sequence>
<dbReference type="InterPro" id="IPR003595">
    <property type="entry name" value="Tyr_Pase_cat"/>
</dbReference>
<evidence type="ECO:0000259" key="3">
    <source>
        <dbReference type="PROSITE" id="PS50055"/>
    </source>
</evidence>
<dbReference type="PANTHER" id="PTHR19134">
    <property type="entry name" value="RECEPTOR-TYPE TYROSINE-PROTEIN PHOSPHATASE"/>
    <property type="match status" value="1"/>
</dbReference>
<feature type="region of interest" description="Disordered" evidence="2">
    <location>
        <begin position="478"/>
        <end position="536"/>
    </location>
</feature>
<dbReference type="VEuPathDB" id="FungiDB:EYZ11_001512"/>
<dbReference type="InterPro" id="IPR050348">
    <property type="entry name" value="Protein-Tyr_Phosphatase"/>
</dbReference>